<accession>A0ACC7NL42</accession>
<protein>
    <submittedName>
        <fullName evidence="1">Autotransporter domain-containing protein</fullName>
    </submittedName>
</protein>
<name>A0ACC7NL42_9BURK</name>
<sequence length="1119" mass="110033">ATLGNGIFTLAAPTSSFNVDLALANESASATGWDGTTLTKEGAGNLLLSAVNTYTGPTLIDAGTLTAGIANTMADSSAVTVASGATLALNGFNQIINGLSGAGTVSLGSAVMTANNTGSTTFAGLVSGTGSVTKTGPGTLTLSGANTYSGGTTIAAGTLTATNGSALGTGAVTDNATLDLGFTANGSLANTLTGTGLVQKTGTSTVTLSGTGSNVGSVDVQQGTLQFGQTGLFNATGYATQSGATTAVGGASQLALTGAFTQAAGSALDVTLGSNNPIITAGTAALDGDLSVTGFSASAPTSASALTGTEFTVVHTTGGITGGFSSVSLGGAASKVDYLTLAGRRTASNLNYDVGFGLTWQAGATLGNGVFTLANGSDTFNVDVALSNQAASATGWSGTDLTKNGAGTLTLSAPNTYTGQTIINGGTLATGIANTFATSSAVTVNSGATLALNGFPQLANDLSGTGSITLGSATLTANNEATNTAFAGTISGAGSLAKTGAATLTLSGVNTYAGGTTISAGTLSGSATSFGSGAMLDNASLVINQPTDASFANPINGTGTFTKSGAGSLNLTGTGTLSGATTVAAGRLAVNGSLANSAVTVQNGAVLGGNGTIGRTSILSGGTVAPGNSIGTLAVNGPFAQTTGSTYQVQVDPGSTASDLIRVNGAATLAPGATLDVVKIVPGAYSANSNYTVLTATGGVSGTYTLTGDVSGAFYALTDIYDPNNVYLSAVRVRNFVDAAQTPNEIATAGALQNLPDGNPVKNAVTALATDAEARGAFNQLSGEIHASIKTALVEDSRYIRDVAVDRVRQSFCMPAAANPIASARLTAPAAPASTANDECAAHQTEPMAWAHVLGAWGHVNGDGNAATLRQNLGGFLVGADTTIAQQWRVGVLAGYSGGSFNVDDRSSSAGSDNYHVGLYGGTQWGNVGVRAGAAYTWHSINTTRLPAFAGYADNLKDSYNAHTVQVFGDIGYRMAVQQVALEPFASVAYVNLHTGSVNEQGGAAALAGEGGSTNSTFTAVGVRGAIDFALGNRTVVTASGTLGWRHAFGNVVPTSTLAFAGGSPFVVAGVPIARNAALIEAGLDFQITPKASLVVTYGGQFGSGTTSQSVQGTLKVRF</sequence>
<dbReference type="EMBL" id="JAQQDW010000110">
    <property type="protein sequence ID" value="MFM0108288.1"/>
    <property type="molecule type" value="Genomic_DNA"/>
</dbReference>
<proteinExistence type="predicted"/>
<evidence type="ECO:0000313" key="1">
    <source>
        <dbReference type="EMBL" id="MFM0108288.1"/>
    </source>
</evidence>
<dbReference type="Proteomes" id="UP001629235">
    <property type="component" value="Unassembled WGS sequence"/>
</dbReference>
<gene>
    <name evidence="1" type="ORF">PQR01_33860</name>
</gene>
<reference evidence="1 2" key="1">
    <citation type="journal article" date="2024" name="Chem. Sci.">
        <title>Discovery of megapolipeptins by genome mining of a Burkholderiales bacteria collection.</title>
        <authorList>
            <person name="Paulo B.S."/>
            <person name="Recchia M.J.J."/>
            <person name="Lee S."/>
            <person name="Fergusson C.H."/>
            <person name="Romanowski S.B."/>
            <person name="Hernandez A."/>
            <person name="Krull N."/>
            <person name="Liu D.Y."/>
            <person name="Cavanagh H."/>
            <person name="Bos A."/>
            <person name="Gray C.A."/>
            <person name="Murphy B.T."/>
            <person name="Linington R.G."/>
            <person name="Eustaquio A.S."/>
        </authorList>
    </citation>
    <scope>NUCLEOTIDE SEQUENCE [LARGE SCALE GENOMIC DNA]</scope>
    <source>
        <strain evidence="1 2">RL18-126-BIB-B</strain>
    </source>
</reference>
<comment type="caution">
    <text evidence="1">The sequence shown here is derived from an EMBL/GenBank/DDBJ whole genome shotgun (WGS) entry which is preliminary data.</text>
</comment>
<evidence type="ECO:0000313" key="2">
    <source>
        <dbReference type="Proteomes" id="UP001629235"/>
    </source>
</evidence>
<keyword evidence="2" id="KW-1185">Reference proteome</keyword>
<feature type="non-terminal residue" evidence="1">
    <location>
        <position position="1"/>
    </location>
</feature>
<organism evidence="1 2">
    <name type="scientific">Paraburkholderia rhynchosiae</name>
    <dbReference type="NCBI Taxonomy" id="487049"/>
    <lineage>
        <taxon>Bacteria</taxon>
        <taxon>Pseudomonadati</taxon>
        <taxon>Pseudomonadota</taxon>
        <taxon>Betaproteobacteria</taxon>
        <taxon>Burkholderiales</taxon>
        <taxon>Burkholderiaceae</taxon>
        <taxon>Paraburkholderia</taxon>
    </lineage>
</organism>